<keyword evidence="8 10" id="KW-0012">Acyltransferase</keyword>
<comment type="subcellular location">
    <subcellularLocation>
        <location evidence="1">Membrane</location>
        <topology evidence="1">Multi-pass membrane protein</topology>
    </subcellularLocation>
</comment>
<evidence type="ECO:0000256" key="3">
    <source>
        <dbReference type="ARBA" id="ARBA00022692"/>
    </source>
</evidence>
<keyword evidence="13" id="KW-1185">Reference proteome</keyword>
<dbReference type="PANTHER" id="PTHR12246">
    <property type="entry name" value="PALMITOYLTRANSFERASE ZDHHC16"/>
    <property type="match status" value="1"/>
</dbReference>
<dbReference type="AlphaFoldDB" id="A0A8H2VEE2"/>
<dbReference type="EC" id="2.3.1.225" evidence="10"/>
<evidence type="ECO:0000256" key="9">
    <source>
        <dbReference type="ARBA" id="ARBA00048048"/>
    </source>
</evidence>
<evidence type="ECO:0000256" key="5">
    <source>
        <dbReference type="ARBA" id="ARBA00023136"/>
    </source>
</evidence>
<comment type="catalytic activity">
    <reaction evidence="9 10">
        <text>L-cysteinyl-[protein] + hexadecanoyl-CoA = S-hexadecanoyl-L-cysteinyl-[protein] + CoA</text>
        <dbReference type="Rhea" id="RHEA:36683"/>
        <dbReference type="Rhea" id="RHEA-COMP:10131"/>
        <dbReference type="Rhea" id="RHEA-COMP:11032"/>
        <dbReference type="ChEBI" id="CHEBI:29950"/>
        <dbReference type="ChEBI" id="CHEBI:57287"/>
        <dbReference type="ChEBI" id="CHEBI:57379"/>
        <dbReference type="ChEBI" id="CHEBI:74151"/>
        <dbReference type="EC" id="2.3.1.225"/>
    </reaction>
</comment>
<name>A0A8H2VEE2_9SACH</name>
<comment type="similarity">
    <text evidence="10">Belongs to the DHHC palmitoyltransferase family.</text>
</comment>
<dbReference type="Pfam" id="PF01529">
    <property type="entry name" value="DHHC"/>
    <property type="match status" value="1"/>
</dbReference>
<dbReference type="OrthoDB" id="302728at2759"/>
<evidence type="ECO:0000256" key="6">
    <source>
        <dbReference type="ARBA" id="ARBA00023139"/>
    </source>
</evidence>
<evidence type="ECO:0000313" key="12">
    <source>
        <dbReference type="EMBL" id="CAB4253504.1"/>
    </source>
</evidence>
<comment type="domain">
    <text evidence="10">The DHHC domain is required for palmitoyltransferase activity.</text>
</comment>
<evidence type="ECO:0000256" key="4">
    <source>
        <dbReference type="ARBA" id="ARBA00022989"/>
    </source>
</evidence>
<keyword evidence="2 10" id="KW-0808">Transferase</keyword>
<protein>
    <recommendedName>
        <fullName evidence="10">Palmitoyltransferase</fullName>
        <ecNumber evidence="10">2.3.1.225</ecNumber>
    </recommendedName>
</protein>
<keyword evidence="3 10" id="KW-0812">Transmembrane</keyword>
<feature type="transmembrane region" description="Helical" evidence="10">
    <location>
        <begin position="12"/>
        <end position="29"/>
    </location>
</feature>
<evidence type="ECO:0000313" key="13">
    <source>
        <dbReference type="Proteomes" id="UP000644660"/>
    </source>
</evidence>
<dbReference type="GO" id="GO:0016020">
    <property type="term" value="C:membrane"/>
    <property type="evidence" value="ECO:0007669"/>
    <property type="project" value="UniProtKB-SubCell"/>
</dbReference>
<dbReference type="PROSITE" id="PS50216">
    <property type="entry name" value="DHHC"/>
    <property type="match status" value="1"/>
</dbReference>
<dbReference type="InterPro" id="IPR039859">
    <property type="entry name" value="PFA4/ZDH16/20/ERF2-like"/>
</dbReference>
<feature type="domain" description="Palmitoyltransferase DHHC" evidence="11">
    <location>
        <begin position="104"/>
        <end position="225"/>
    </location>
</feature>
<gene>
    <name evidence="12" type="ORF">KABA2_03S00440</name>
</gene>
<dbReference type="Proteomes" id="UP000644660">
    <property type="component" value="Unassembled WGS sequence"/>
</dbReference>
<accession>A0A8H2VEE2</accession>
<dbReference type="RefSeq" id="XP_041405418.1">
    <property type="nucleotide sequence ID" value="XM_041549484.1"/>
</dbReference>
<feature type="transmembrane region" description="Helical" evidence="10">
    <location>
        <begin position="153"/>
        <end position="173"/>
    </location>
</feature>
<evidence type="ECO:0000256" key="8">
    <source>
        <dbReference type="ARBA" id="ARBA00023315"/>
    </source>
</evidence>
<sequence length="328" mass="38585">MNTDLLSITSLFPKVLTTGLYIWTYYVTVTRVTVFPYKFVFSVVSLLAIVALYTYFKVINVGPGSPIDFQDLAIRDLHNVEIGVELPPEYLTRKSVTIKHDGRFRVCHTCKYWKPDRCHHCSSCERCILKMDHHCPWFAECIGFENQKFFIQFLLYSTVYSTFVLIITSIQLFRWFHSGKYSEEYIDIRVLQIWLLAIAVTTSMFVFSWFTIRQLLKNQTTIEMYGQRRYRREFEIRHGMSPSSEINVFDLGSSSSNWKDVMGNSIIEWILPIKTFQSQRSRYSLDDHGLYFNVNNSLATQSLLDDSHLQDQLMRRVTPRSSIDIDHY</sequence>
<evidence type="ECO:0000256" key="10">
    <source>
        <dbReference type="RuleBase" id="RU079119"/>
    </source>
</evidence>
<keyword evidence="6" id="KW-0564">Palmitate</keyword>
<dbReference type="GO" id="GO:0019706">
    <property type="term" value="F:protein-cysteine S-palmitoyltransferase activity"/>
    <property type="evidence" value="ECO:0007669"/>
    <property type="project" value="UniProtKB-EC"/>
</dbReference>
<feature type="transmembrane region" description="Helical" evidence="10">
    <location>
        <begin position="35"/>
        <end position="56"/>
    </location>
</feature>
<proteinExistence type="inferred from homology"/>
<comment type="caution">
    <text evidence="12">The sequence shown here is derived from an EMBL/GenBank/DDBJ whole genome shotgun (WGS) entry which is preliminary data.</text>
</comment>
<evidence type="ECO:0000256" key="2">
    <source>
        <dbReference type="ARBA" id="ARBA00022679"/>
    </source>
</evidence>
<evidence type="ECO:0000256" key="1">
    <source>
        <dbReference type="ARBA" id="ARBA00004141"/>
    </source>
</evidence>
<reference evidence="12 13" key="1">
    <citation type="submission" date="2020-05" db="EMBL/GenBank/DDBJ databases">
        <authorList>
            <person name="Casaregola S."/>
            <person name="Devillers H."/>
            <person name="Grondin C."/>
        </authorList>
    </citation>
    <scope>NUCLEOTIDE SEQUENCE [LARGE SCALE GENOMIC DNA]</scope>
    <source>
        <strain evidence="12 13">CLIB 1767</strain>
    </source>
</reference>
<keyword evidence="7" id="KW-0449">Lipoprotein</keyword>
<dbReference type="GeneID" id="64856537"/>
<feature type="transmembrane region" description="Helical" evidence="10">
    <location>
        <begin position="193"/>
        <end position="212"/>
    </location>
</feature>
<dbReference type="InterPro" id="IPR001594">
    <property type="entry name" value="Palmitoyltrfase_DHHC"/>
</dbReference>
<dbReference type="EMBL" id="CAEFZW010000003">
    <property type="protein sequence ID" value="CAB4253504.1"/>
    <property type="molecule type" value="Genomic_DNA"/>
</dbReference>
<keyword evidence="5 10" id="KW-0472">Membrane</keyword>
<evidence type="ECO:0000259" key="11">
    <source>
        <dbReference type="Pfam" id="PF01529"/>
    </source>
</evidence>
<organism evidence="12 13">
    <name type="scientific">Maudiozyma barnettii</name>
    <dbReference type="NCBI Taxonomy" id="61262"/>
    <lineage>
        <taxon>Eukaryota</taxon>
        <taxon>Fungi</taxon>
        <taxon>Dikarya</taxon>
        <taxon>Ascomycota</taxon>
        <taxon>Saccharomycotina</taxon>
        <taxon>Saccharomycetes</taxon>
        <taxon>Saccharomycetales</taxon>
        <taxon>Saccharomycetaceae</taxon>
        <taxon>Maudiozyma</taxon>
    </lineage>
</organism>
<evidence type="ECO:0000256" key="7">
    <source>
        <dbReference type="ARBA" id="ARBA00023288"/>
    </source>
</evidence>
<keyword evidence="4 10" id="KW-1133">Transmembrane helix</keyword>